<feature type="compositionally biased region" description="Low complexity" evidence="1">
    <location>
        <begin position="488"/>
        <end position="511"/>
    </location>
</feature>
<keyword evidence="2" id="KW-0472">Membrane</keyword>
<organism evidence="3 4">
    <name type="scientific">Cylindrotheca closterium</name>
    <dbReference type="NCBI Taxonomy" id="2856"/>
    <lineage>
        <taxon>Eukaryota</taxon>
        <taxon>Sar</taxon>
        <taxon>Stramenopiles</taxon>
        <taxon>Ochrophyta</taxon>
        <taxon>Bacillariophyta</taxon>
        <taxon>Bacillariophyceae</taxon>
        <taxon>Bacillariophycidae</taxon>
        <taxon>Bacillariales</taxon>
        <taxon>Bacillariaceae</taxon>
        <taxon>Cylindrotheca</taxon>
    </lineage>
</organism>
<dbReference type="EMBL" id="CAKOGP040001947">
    <property type="protein sequence ID" value="CAJ1957634.1"/>
    <property type="molecule type" value="Genomic_DNA"/>
</dbReference>
<evidence type="ECO:0000256" key="2">
    <source>
        <dbReference type="SAM" id="Phobius"/>
    </source>
</evidence>
<comment type="caution">
    <text evidence="3">The sequence shown here is derived from an EMBL/GenBank/DDBJ whole genome shotgun (WGS) entry which is preliminary data.</text>
</comment>
<dbReference type="Pfam" id="PF03382">
    <property type="entry name" value="DUF285"/>
    <property type="match status" value="2"/>
</dbReference>
<keyword evidence="2" id="KW-1133">Transmembrane helix</keyword>
<sequence>MVEDAAEQEKETGASESKGAHLQEQSPSEVGKRRTRKKDAGKNSKNRRHRSRSPEIDEEAADTGMDKIAKSRERRKDVEARIKGRRARDGDKAAKSRGRRNDADSKLKSRGRGRDHASKPGAVALTELNFDANERSRRRKEKSSGASRTVRRNDDAHRERSRRTNEDQSAAAVAPAGSIESGGMDPVPEACAIEQTKNREVAVDAAVVAEEAEQTEQTQQVAMLETDSPRTLHDEEDKQEDSKEKPFYCKAWFWIVVLLILVGGAAGAFVASQQGTTAAAIADSNSVAGSNVSASPTMTPVSNSPSGSPSSTPSSLVPLDLPSPKDCSAVANGEDAVGQEDTVLQSFHVQMDVVLDSEFPEDSTAQDLEEKIQALLMPELVGCPVKTGRRMRGTHAGLSRQSSPSSNTVKIVNGLVTVQPESATPCVESNETPCLHVSTIIDLYLEKSENEFTLASMLIQVFGPESELVTKLNLELPFKEIRIVSLGSTTPVPSTLPSATPSTIPSSAPTVELSSSPTRAPATLPTTDEPTSIPSHFPSAFPSLGPTVSTPGPTLEPTPQPTPSPTPGPTAPPTPGPTLLPTASPTPVPTTPQPTRSPTSGPTPSPSNGPTPSPTLPCFETNSELSDAIDGWLIASGSSIASALKAPVEAQYGPIEDWCFGAGVTSMEGLFRLDDPIQSSSFNYDISSWDVSSVTNMQSMFADTPSFNQDISSWNVSSVTNMREMFRGAKSFNQDINAWDVSSVTDMSAMFSSSSGPSIGQSSFNQPISSWDVSSVTTMYEMFYYAVSFNQDINAWDVSAVTNMAYMFEGAEAFNQDLPSLDVSSVSTMRRMFDRASAFNGDVSRWDISSVTDMELMFSDATSFNRHLCSWGDRMGNNVNLRDIFRGTSCDFPDEDPAVPWSLPSFFCQQCYRISA</sequence>
<evidence type="ECO:0000313" key="4">
    <source>
        <dbReference type="Proteomes" id="UP001295423"/>
    </source>
</evidence>
<feature type="compositionally biased region" description="Low complexity" evidence="1">
    <location>
        <begin position="211"/>
        <end position="222"/>
    </location>
</feature>
<feature type="compositionally biased region" description="Polar residues" evidence="1">
    <location>
        <begin position="512"/>
        <end position="534"/>
    </location>
</feature>
<feature type="region of interest" description="Disordered" evidence="1">
    <location>
        <begin position="488"/>
        <end position="621"/>
    </location>
</feature>
<evidence type="ECO:0000256" key="1">
    <source>
        <dbReference type="SAM" id="MobiDB-lite"/>
    </source>
</evidence>
<dbReference type="InterPro" id="IPR011889">
    <property type="entry name" value="Liste_lipo_26"/>
</dbReference>
<proteinExistence type="predicted"/>
<gene>
    <name evidence="3" type="ORF">CYCCA115_LOCUS16808</name>
</gene>
<accession>A0AAD2JJW0</accession>
<feature type="compositionally biased region" description="Basic and acidic residues" evidence="1">
    <location>
        <begin position="64"/>
        <end position="118"/>
    </location>
</feature>
<feature type="compositionally biased region" description="Pro residues" evidence="1">
    <location>
        <begin position="554"/>
        <end position="592"/>
    </location>
</feature>
<feature type="region of interest" description="Disordered" evidence="1">
    <location>
        <begin position="1"/>
        <end position="187"/>
    </location>
</feature>
<dbReference type="Proteomes" id="UP001295423">
    <property type="component" value="Unassembled WGS sequence"/>
</dbReference>
<feature type="region of interest" description="Disordered" evidence="1">
    <location>
        <begin position="211"/>
        <end position="241"/>
    </location>
</feature>
<dbReference type="InterPro" id="IPR005046">
    <property type="entry name" value="DUF285"/>
</dbReference>
<feature type="compositionally biased region" description="Basic and acidic residues" evidence="1">
    <location>
        <begin position="151"/>
        <end position="166"/>
    </location>
</feature>
<feature type="compositionally biased region" description="Basic and acidic residues" evidence="1">
    <location>
        <begin position="227"/>
        <end position="241"/>
    </location>
</feature>
<protein>
    <submittedName>
        <fullName evidence="3">Uncharacterized protein</fullName>
    </submittedName>
</protein>
<dbReference type="AlphaFoldDB" id="A0AAD2JJW0"/>
<evidence type="ECO:0000313" key="3">
    <source>
        <dbReference type="EMBL" id="CAJ1957634.1"/>
    </source>
</evidence>
<dbReference type="NCBIfam" id="TIGR02167">
    <property type="entry name" value="Liste_lipo_26"/>
    <property type="match status" value="6"/>
</dbReference>
<feature type="transmembrane region" description="Helical" evidence="2">
    <location>
        <begin position="251"/>
        <end position="271"/>
    </location>
</feature>
<feature type="compositionally biased region" description="Basic and acidic residues" evidence="1">
    <location>
        <begin position="7"/>
        <end position="21"/>
    </location>
</feature>
<feature type="compositionally biased region" description="Basic residues" evidence="1">
    <location>
        <begin position="33"/>
        <end position="51"/>
    </location>
</feature>
<feature type="compositionally biased region" description="Pro residues" evidence="1">
    <location>
        <begin position="601"/>
        <end position="615"/>
    </location>
</feature>
<keyword evidence="4" id="KW-1185">Reference proteome</keyword>
<reference evidence="3" key="1">
    <citation type="submission" date="2023-08" db="EMBL/GenBank/DDBJ databases">
        <authorList>
            <person name="Audoor S."/>
            <person name="Bilcke G."/>
        </authorList>
    </citation>
    <scope>NUCLEOTIDE SEQUENCE</scope>
</reference>
<keyword evidence="2" id="KW-0812">Transmembrane</keyword>
<name>A0AAD2JJW0_9STRA</name>
<feature type="region of interest" description="Disordered" evidence="1">
    <location>
        <begin position="288"/>
        <end position="321"/>
    </location>
</feature>